<sequence length="221" mass="25573">FESLHPHHLKIGAAIAVLFFIGINMLNIEDVKSKQKRKNQILFDRNSTCLQSLLEEIRKYPHKTLTLWALTCAQVPANELNKLLTNDDRVKIALDLCTKWMQGHVKMPQAKKALLSVHVIAKETDDAYIKALAHAIGQACGSVHVETHAFGLVMYEMTSIVIKYGIDDCIPYLEEKLKYYQRMLVECDYRIKYEELEWASFLKVDHPKNKEQLLFEKTQKK</sequence>
<evidence type="ECO:0000256" key="1">
    <source>
        <dbReference type="SAM" id="Phobius"/>
    </source>
</evidence>
<dbReference type="InterPro" id="IPR048667">
    <property type="entry name" value="Imm5-like"/>
</dbReference>
<reference evidence="3 4" key="1">
    <citation type="submission" date="2013-06" db="EMBL/GenBank/DDBJ databases">
        <authorList>
            <person name="Weinstock G."/>
            <person name="Sodergren E."/>
            <person name="Lobos E.A."/>
            <person name="Fulton L."/>
            <person name="Fulton R."/>
            <person name="Courtney L."/>
            <person name="Fronick C."/>
            <person name="O'Laughlin M."/>
            <person name="Godfrey J."/>
            <person name="Wilson R.M."/>
            <person name="Miner T."/>
            <person name="Farmer C."/>
            <person name="Delehaunty K."/>
            <person name="Cordes M."/>
            <person name="Minx P."/>
            <person name="Tomlinson C."/>
            <person name="Chen J."/>
            <person name="Wollam A."/>
            <person name="Pepin K.H."/>
            <person name="Bhonagiri V."/>
            <person name="Zhang X."/>
            <person name="Warren W."/>
            <person name="Mitreva M."/>
            <person name="Mardis E.R."/>
            <person name="Wilson R.K."/>
        </authorList>
    </citation>
    <scope>NUCLEOTIDE SEQUENCE [LARGE SCALE GENOMIC DNA]</scope>
    <source>
        <strain evidence="3 4">ATCC 27803</strain>
    </source>
</reference>
<feature type="domain" description="Imm-5-like" evidence="2">
    <location>
        <begin position="57"/>
        <end position="180"/>
    </location>
</feature>
<evidence type="ECO:0000313" key="3">
    <source>
        <dbReference type="EMBL" id="ERK45288.1"/>
    </source>
</evidence>
<feature type="transmembrane region" description="Helical" evidence="1">
    <location>
        <begin position="12"/>
        <end position="28"/>
    </location>
</feature>
<comment type="caution">
    <text evidence="3">The sequence shown here is derived from an EMBL/GenBank/DDBJ whole genome shotgun (WGS) entry which is preliminary data.</text>
</comment>
<dbReference type="AlphaFoldDB" id="U2QVG4"/>
<keyword evidence="1" id="KW-1133">Transmembrane helix</keyword>
<evidence type="ECO:0000313" key="4">
    <source>
        <dbReference type="Proteomes" id="UP000016658"/>
    </source>
</evidence>
<dbReference type="Proteomes" id="UP000016658">
    <property type="component" value="Unassembled WGS sequence"/>
</dbReference>
<proteinExistence type="predicted"/>
<organism evidence="3 4">
    <name type="scientific">Faecalitalea cylindroides ATCC 27803</name>
    <dbReference type="NCBI Taxonomy" id="649755"/>
    <lineage>
        <taxon>Bacteria</taxon>
        <taxon>Bacillati</taxon>
        <taxon>Bacillota</taxon>
        <taxon>Erysipelotrichia</taxon>
        <taxon>Erysipelotrichales</taxon>
        <taxon>Erysipelotrichaceae</taxon>
        <taxon>Faecalitalea</taxon>
    </lineage>
</organism>
<dbReference type="RefSeq" id="WP_211237385.1">
    <property type="nucleotide sequence ID" value="NZ_KI271030.1"/>
</dbReference>
<accession>U2QVG4</accession>
<feature type="non-terminal residue" evidence="3">
    <location>
        <position position="1"/>
    </location>
</feature>
<keyword evidence="1" id="KW-0472">Membrane</keyword>
<protein>
    <recommendedName>
        <fullName evidence="2">Imm-5-like domain-containing protein</fullName>
    </recommendedName>
</protein>
<name>U2QVG4_9FIRM</name>
<evidence type="ECO:0000259" key="2">
    <source>
        <dbReference type="Pfam" id="PF21805"/>
    </source>
</evidence>
<dbReference type="EMBL" id="AWVI01000044">
    <property type="protein sequence ID" value="ERK45288.1"/>
    <property type="molecule type" value="Genomic_DNA"/>
</dbReference>
<dbReference type="Pfam" id="PF21805">
    <property type="entry name" value="Imm5_like"/>
    <property type="match status" value="1"/>
</dbReference>
<gene>
    <name evidence="3" type="ORF">HMPREF0367_01141</name>
</gene>
<dbReference type="HOGENOM" id="CLU_1247667_0_0_9"/>
<keyword evidence="1" id="KW-0812">Transmembrane</keyword>